<dbReference type="RefSeq" id="WP_091644551.1">
    <property type="nucleotide sequence ID" value="NZ_FOEG01000005.1"/>
</dbReference>
<dbReference type="STRING" id="406100.SAMN04488052_105183"/>
<sequence length="361" mass="40512">MEVYAETLEDARERWFALEHRIGPPPFLGLAWQEAVRQVTPADAAPVVLSVCDRGRDLAMASVGRGVTRRARVIRSRVLWLNETGDPELDRMLVEHNGLLGDAALEGGALQAMLAHCITRAGRWDEFSLGWIDAHHWSALAPAIESLPLRPVVRQRVPYYYVDLDGLDGLDDYLARLSSNTRQQVRRALRAYGGAEALRYTVADGVDQTMAWFDELVARHQAEWQRRGRPGAFASRRVRAFHHAFLPAAAATGQAEIARIEADGELVGFLYNLSDGQTVFNYQSGLVYDADSKRKPGIVAHALAVADAIRRGRGRYDLLMGASQYKRSLSTDGGEMVWVMLQRPRLRFLLERVLRRLRDGR</sequence>
<protein>
    <submittedName>
        <fullName evidence="2">Acetyltransferase involved in cellulose biosynthesis, CelD/BcsL family</fullName>
    </submittedName>
</protein>
<keyword evidence="2" id="KW-0808">Transferase</keyword>
<dbReference type="GO" id="GO:0016740">
    <property type="term" value="F:transferase activity"/>
    <property type="evidence" value="ECO:0007669"/>
    <property type="project" value="UniProtKB-KW"/>
</dbReference>
<evidence type="ECO:0000259" key="1">
    <source>
        <dbReference type="Pfam" id="PF13480"/>
    </source>
</evidence>
<dbReference type="Proteomes" id="UP000199657">
    <property type="component" value="Unassembled WGS sequence"/>
</dbReference>
<proteinExistence type="predicted"/>
<dbReference type="Pfam" id="PF13480">
    <property type="entry name" value="Acetyltransf_6"/>
    <property type="match status" value="1"/>
</dbReference>
<feature type="domain" description="BioF2-like acetyltransferase" evidence="1">
    <location>
        <begin position="179"/>
        <end position="327"/>
    </location>
</feature>
<name>A0A1H8U602_9GAMM</name>
<dbReference type="InterPro" id="IPR016181">
    <property type="entry name" value="Acyl_CoA_acyltransferase"/>
</dbReference>
<dbReference type="InterPro" id="IPR038740">
    <property type="entry name" value="BioF2-like_GNAT_dom"/>
</dbReference>
<dbReference type="SUPFAM" id="SSF55729">
    <property type="entry name" value="Acyl-CoA N-acyltransferases (Nat)"/>
    <property type="match status" value="1"/>
</dbReference>
<organism evidence="2 3">
    <name type="scientific">Aquisalimonas asiatica</name>
    <dbReference type="NCBI Taxonomy" id="406100"/>
    <lineage>
        <taxon>Bacteria</taxon>
        <taxon>Pseudomonadati</taxon>
        <taxon>Pseudomonadota</taxon>
        <taxon>Gammaproteobacteria</taxon>
        <taxon>Chromatiales</taxon>
        <taxon>Ectothiorhodospiraceae</taxon>
        <taxon>Aquisalimonas</taxon>
    </lineage>
</organism>
<dbReference type="AlphaFoldDB" id="A0A1H8U602"/>
<dbReference type="EMBL" id="FOEG01000005">
    <property type="protein sequence ID" value="SEO98263.1"/>
    <property type="molecule type" value="Genomic_DNA"/>
</dbReference>
<keyword evidence="3" id="KW-1185">Reference proteome</keyword>
<reference evidence="2 3" key="1">
    <citation type="submission" date="2016-10" db="EMBL/GenBank/DDBJ databases">
        <authorList>
            <person name="de Groot N.N."/>
        </authorList>
    </citation>
    <scope>NUCLEOTIDE SEQUENCE [LARGE SCALE GENOMIC DNA]</scope>
    <source>
        <strain evidence="2 3">CGMCC 1.6291</strain>
    </source>
</reference>
<gene>
    <name evidence="2" type="ORF">SAMN04488052_105183</name>
</gene>
<evidence type="ECO:0000313" key="3">
    <source>
        <dbReference type="Proteomes" id="UP000199657"/>
    </source>
</evidence>
<accession>A0A1H8U602</accession>
<dbReference type="Gene3D" id="3.40.630.30">
    <property type="match status" value="1"/>
</dbReference>
<dbReference type="OrthoDB" id="9808976at2"/>
<evidence type="ECO:0000313" key="2">
    <source>
        <dbReference type="EMBL" id="SEO98263.1"/>
    </source>
</evidence>